<accession>A0ABN8CWH1</accession>
<evidence type="ECO:0000313" key="3">
    <source>
        <dbReference type="Proteomes" id="UP001158986"/>
    </source>
</evidence>
<reference evidence="2 3" key="1">
    <citation type="submission" date="2021-11" db="EMBL/GenBank/DDBJ databases">
        <authorList>
            <person name="Islam A."/>
            <person name="Islam S."/>
            <person name="Flora M.S."/>
            <person name="Rahman M."/>
            <person name="Ziaur R.M."/>
            <person name="Epstein J.H."/>
            <person name="Hassan M."/>
            <person name="Klassen M."/>
            <person name="Woodard K."/>
            <person name="Webb A."/>
            <person name="Webby R.J."/>
            <person name="El Zowalaty M.E."/>
        </authorList>
    </citation>
    <scope>NUCLEOTIDE SEQUENCE [LARGE SCALE GENOMIC DNA]</scope>
    <source>
        <strain evidence="2">Pbs1</strain>
    </source>
</reference>
<sequence length="672" mass="76829">MRFLFATTCVGITAYQVNACAKATSDISADPFVDGPTRFLRAHELVHETKEENTIFPATLDANTSAPNVNDGQEVVYMIKEERTIIAEAEAIASESSNIRVSLEHWLKKKHSTDKIFEILDLHNVLDKFFDHQKLKAWKLYVSKYKESNPSCDITLYDTLIYYFGPYGFNKIMENLSVDNELKPTPTQQKWLDEVKTPEELFAESIVPEDKAIDDVLTDHSFIDWINYVILFKKRNPSSHATIYDIVSARYKPKRQYRFITDAKGTPVTAPSVNFEQLLINNIRPYDVFVRMKLDKYSLTNSGLLTSPIFVHWKNYLKLYNEKNPQSLTTVYQTLKKAYSDNTINKFLRAAMEHWLRAYISPADVLKYLELDKIDPATISMLHITEWYTYMTLFCNTGYTDLKDVLFHFKDIDVQLVDITYITTFNPYMINIRHKVLHGITKSWLDEDMSPTSRFIHLGLNTDKGNLSEKPCFDLWLKYVDLYNAKQKNSRKRKIDPDVFPATPEIDLNSLPAIPEIDLNSFPAALEIDLNSFPAAHEIDLNSFPATPDVNSSPATPDVNLSPATSDVNSSPATSDVSSSPATTPLSLLNSFGFGTVKLADLYRAANSEKKIVLTKTFKENFSRTLNKLNPERYESLIKDILPKSTIKTLRKRKKNKLDEAQTSSKKRKNAT</sequence>
<dbReference type="EMBL" id="CAKLCB010000162">
    <property type="protein sequence ID" value="CAH0516251.1"/>
    <property type="molecule type" value="Genomic_DNA"/>
</dbReference>
<proteinExistence type="predicted"/>
<feature type="region of interest" description="Disordered" evidence="1">
    <location>
        <begin position="649"/>
        <end position="672"/>
    </location>
</feature>
<feature type="region of interest" description="Disordered" evidence="1">
    <location>
        <begin position="547"/>
        <end position="583"/>
    </location>
</feature>
<keyword evidence="3" id="KW-1185">Reference proteome</keyword>
<comment type="caution">
    <text evidence="2">The sequence shown here is derived from an EMBL/GenBank/DDBJ whole genome shotgun (WGS) entry which is preliminary data.</text>
</comment>
<feature type="compositionally biased region" description="Low complexity" evidence="1">
    <location>
        <begin position="570"/>
        <end position="583"/>
    </location>
</feature>
<dbReference type="Proteomes" id="UP001158986">
    <property type="component" value="Unassembled WGS sequence"/>
</dbReference>
<gene>
    <name evidence="2" type="ORF">PBS001_LOCUS2931</name>
</gene>
<evidence type="ECO:0008006" key="4">
    <source>
        <dbReference type="Google" id="ProtNLM"/>
    </source>
</evidence>
<evidence type="ECO:0000313" key="2">
    <source>
        <dbReference type="EMBL" id="CAH0516251.1"/>
    </source>
</evidence>
<name>A0ABN8CWH1_9STRA</name>
<protein>
    <recommendedName>
        <fullName evidence="4">RxLR effector protein</fullName>
    </recommendedName>
</protein>
<organism evidence="2 3">
    <name type="scientific">Peronospora belbahrii</name>
    <dbReference type="NCBI Taxonomy" id="622444"/>
    <lineage>
        <taxon>Eukaryota</taxon>
        <taxon>Sar</taxon>
        <taxon>Stramenopiles</taxon>
        <taxon>Oomycota</taxon>
        <taxon>Peronosporomycetes</taxon>
        <taxon>Peronosporales</taxon>
        <taxon>Peronosporaceae</taxon>
        <taxon>Peronospora</taxon>
    </lineage>
</organism>
<evidence type="ECO:0000256" key="1">
    <source>
        <dbReference type="SAM" id="MobiDB-lite"/>
    </source>
</evidence>